<gene>
    <name evidence="1" type="primary">RvY_01508-1</name>
    <name evidence="1" type="synonym">RvY_01508.1</name>
    <name evidence="1" type="ORF">RvY_01508</name>
</gene>
<accession>A0A1D1UK28</accession>
<organism evidence="1 2">
    <name type="scientific">Ramazzottius varieornatus</name>
    <name type="common">Water bear</name>
    <name type="synonym">Tardigrade</name>
    <dbReference type="NCBI Taxonomy" id="947166"/>
    <lineage>
        <taxon>Eukaryota</taxon>
        <taxon>Metazoa</taxon>
        <taxon>Ecdysozoa</taxon>
        <taxon>Tardigrada</taxon>
        <taxon>Eutardigrada</taxon>
        <taxon>Parachela</taxon>
        <taxon>Hypsibioidea</taxon>
        <taxon>Ramazzottiidae</taxon>
        <taxon>Ramazzottius</taxon>
    </lineage>
</organism>
<dbReference type="AlphaFoldDB" id="A0A1D1UK28"/>
<keyword evidence="2" id="KW-1185">Reference proteome</keyword>
<name>A0A1D1UK28_RAMVA</name>
<evidence type="ECO:0000313" key="1">
    <source>
        <dbReference type="EMBL" id="GAU88890.1"/>
    </source>
</evidence>
<comment type="caution">
    <text evidence="1">The sequence shown here is derived from an EMBL/GenBank/DDBJ whole genome shotgun (WGS) entry which is preliminary data.</text>
</comment>
<sequence>MAGDIKEHAFCRRRNAAQNQLIQLATYMTQQAEITRELHSVFKTLRLVSIQSQNGENFTNFRAKTYCHRM</sequence>
<protein>
    <submittedName>
        <fullName evidence="1">Uncharacterized protein</fullName>
    </submittedName>
</protein>
<dbReference type="EMBL" id="BDGG01000001">
    <property type="protein sequence ID" value="GAU88890.1"/>
    <property type="molecule type" value="Genomic_DNA"/>
</dbReference>
<proteinExistence type="predicted"/>
<reference evidence="1 2" key="1">
    <citation type="journal article" date="2016" name="Nat. Commun.">
        <title>Extremotolerant tardigrade genome and improved radiotolerance of human cultured cells by tardigrade-unique protein.</title>
        <authorList>
            <person name="Hashimoto T."/>
            <person name="Horikawa D.D."/>
            <person name="Saito Y."/>
            <person name="Kuwahara H."/>
            <person name="Kozuka-Hata H."/>
            <person name="Shin-I T."/>
            <person name="Minakuchi Y."/>
            <person name="Ohishi K."/>
            <person name="Motoyama A."/>
            <person name="Aizu T."/>
            <person name="Enomoto A."/>
            <person name="Kondo K."/>
            <person name="Tanaka S."/>
            <person name="Hara Y."/>
            <person name="Koshikawa S."/>
            <person name="Sagara H."/>
            <person name="Miura T."/>
            <person name="Yokobori S."/>
            <person name="Miyagawa K."/>
            <person name="Suzuki Y."/>
            <person name="Kubo T."/>
            <person name="Oyama M."/>
            <person name="Kohara Y."/>
            <person name="Fujiyama A."/>
            <person name="Arakawa K."/>
            <person name="Katayama T."/>
            <person name="Toyoda A."/>
            <person name="Kunieda T."/>
        </authorList>
    </citation>
    <scope>NUCLEOTIDE SEQUENCE [LARGE SCALE GENOMIC DNA]</scope>
    <source>
        <strain evidence="1 2">YOKOZUNA-1</strain>
    </source>
</reference>
<dbReference type="Proteomes" id="UP000186922">
    <property type="component" value="Unassembled WGS sequence"/>
</dbReference>
<evidence type="ECO:0000313" key="2">
    <source>
        <dbReference type="Proteomes" id="UP000186922"/>
    </source>
</evidence>